<dbReference type="Gene3D" id="1.10.150.240">
    <property type="entry name" value="Putative phosphatase, domain 2"/>
    <property type="match status" value="1"/>
</dbReference>
<dbReference type="Proteomes" id="UP001059745">
    <property type="component" value="Chromosome 2"/>
</dbReference>
<dbReference type="AlphaFoldDB" id="A0AB38U2Q7"/>
<dbReference type="InterPro" id="IPR023214">
    <property type="entry name" value="HAD_sf"/>
</dbReference>
<organism evidence="1 2">
    <name type="scientific">Burkholderia gladioli</name>
    <name type="common">Pseudomonas marginata</name>
    <name type="synonym">Phytomonas marginata</name>
    <dbReference type="NCBI Taxonomy" id="28095"/>
    <lineage>
        <taxon>Bacteria</taxon>
        <taxon>Pseudomonadati</taxon>
        <taxon>Pseudomonadota</taxon>
        <taxon>Betaproteobacteria</taxon>
        <taxon>Burkholderiales</taxon>
        <taxon>Burkholderiaceae</taxon>
        <taxon>Burkholderia</taxon>
    </lineage>
</organism>
<dbReference type="RefSeq" id="WP_105848784.1">
    <property type="nucleotide sequence ID" value="NZ_CADEPW010000002.1"/>
</dbReference>
<evidence type="ECO:0008006" key="3">
    <source>
        <dbReference type="Google" id="ProtNLM"/>
    </source>
</evidence>
<proteinExistence type="predicted"/>
<dbReference type="Gene3D" id="3.40.50.1000">
    <property type="entry name" value="HAD superfamily/HAD-like"/>
    <property type="match status" value="1"/>
</dbReference>
<sequence>MNSTSLQTIRLIAVDLDGPLLIDTFSPIMHKLCSEYYRIDYTRDLERNTFSRSRAEVVDYLRRQIGEQMSETERKQSDEESIASYFRYRDEYMRDHPHGMKPEVPAFLDLLTSLGVTVICYGGLDEDYMRRGLGEQAERFATYICTNEFRPGVREIVRDFYKLAPHQALFIDDVNFVAEHAKMLGTPFIGVPSNEAWSWQKHDMKETGVRRIVDSVSQIDLALLQEIDAAAVHGGGW</sequence>
<accession>A0AB38U2Q7</accession>
<dbReference type="EMBL" id="CP104215">
    <property type="protein sequence ID" value="UWX74278.1"/>
    <property type="molecule type" value="Genomic_DNA"/>
</dbReference>
<reference evidence="1" key="1">
    <citation type="submission" date="2022-09" db="EMBL/GenBank/DDBJ databases">
        <title>Genomic of Burkholderia gladioli.</title>
        <authorList>
            <person name="Wu H."/>
        </authorList>
    </citation>
    <scope>NUCLEOTIDE SEQUENCE</scope>
    <source>
        <strain evidence="1">ZN-S4</strain>
    </source>
</reference>
<dbReference type="SUPFAM" id="SSF56784">
    <property type="entry name" value="HAD-like"/>
    <property type="match status" value="1"/>
</dbReference>
<protein>
    <recommendedName>
        <fullName evidence="3">HAD family hydrolase</fullName>
    </recommendedName>
</protein>
<evidence type="ECO:0000313" key="1">
    <source>
        <dbReference type="EMBL" id="UWX74278.1"/>
    </source>
</evidence>
<name>A0AB38U2Q7_BURGA</name>
<gene>
    <name evidence="1" type="ORF">NYZ96_22370</name>
</gene>
<evidence type="ECO:0000313" key="2">
    <source>
        <dbReference type="Proteomes" id="UP001059745"/>
    </source>
</evidence>
<dbReference type="InterPro" id="IPR036412">
    <property type="entry name" value="HAD-like_sf"/>
</dbReference>
<dbReference type="InterPro" id="IPR023198">
    <property type="entry name" value="PGP-like_dom2"/>
</dbReference>